<dbReference type="EMBL" id="JAAMPC010000011">
    <property type="protein sequence ID" value="KAG2281348.1"/>
    <property type="molecule type" value="Genomic_DNA"/>
</dbReference>
<name>A0A8X7R2B7_BRACI</name>
<evidence type="ECO:0000313" key="1">
    <source>
        <dbReference type="EMBL" id="KAG2281348.1"/>
    </source>
</evidence>
<dbReference type="Proteomes" id="UP000886595">
    <property type="component" value="Unassembled WGS sequence"/>
</dbReference>
<reference evidence="1 2" key="1">
    <citation type="submission" date="2020-02" db="EMBL/GenBank/DDBJ databases">
        <authorList>
            <person name="Ma Q."/>
            <person name="Huang Y."/>
            <person name="Song X."/>
            <person name="Pei D."/>
        </authorList>
    </citation>
    <scope>NUCLEOTIDE SEQUENCE [LARGE SCALE GENOMIC DNA]</scope>
    <source>
        <strain evidence="1">Sxm20200214</strain>
        <tissue evidence="1">Leaf</tissue>
    </source>
</reference>
<accession>A0A8X7R2B7</accession>
<proteinExistence type="predicted"/>
<gene>
    <name evidence="1" type="ORF">Bca52824_052568</name>
</gene>
<keyword evidence="2" id="KW-1185">Reference proteome</keyword>
<evidence type="ECO:0000313" key="2">
    <source>
        <dbReference type="Proteomes" id="UP000886595"/>
    </source>
</evidence>
<comment type="caution">
    <text evidence="1">The sequence shown here is derived from an EMBL/GenBank/DDBJ whole genome shotgun (WGS) entry which is preliminary data.</text>
</comment>
<sequence length="221" mass="24762">MISPLHGTDPFTDSSSLLDNFYSDRERTSRGDLIEIPPSPCHRSLPHAVVLSGVGQAHLGSASDAQISDLVAQQTHSDSEIESPAPVTPQNASDVQVSEFSPDFQFHLRKRQIVYVYNDLSLYMRTMLIVYPMMELGEDKEAGWGECDCEIHDRKVGYMVEILKAGHEFQNALIVYPMMELGEDKEAGWGECDCEIHDRKVGYMVEILKAGHEFQKCGLLV</sequence>
<dbReference type="AlphaFoldDB" id="A0A8X7R2B7"/>
<protein>
    <submittedName>
        <fullName evidence="1">Uncharacterized protein</fullName>
    </submittedName>
</protein>
<organism evidence="1 2">
    <name type="scientific">Brassica carinata</name>
    <name type="common">Ethiopian mustard</name>
    <name type="synonym">Abyssinian cabbage</name>
    <dbReference type="NCBI Taxonomy" id="52824"/>
    <lineage>
        <taxon>Eukaryota</taxon>
        <taxon>Viridiplantae</taxon>
        <taxon>Streptophyta</taxon>
        <taxon>Embryophyta</taxon>
        <taxon>Tracheophyta</taxon>
        <taxon>Spermatophyta</taxon>
        <taxon>Magnoliopsida</taxon>
        <taxon>eudicotyledons</taxon>
        <taxon>Gunneridae</taxon>
        <taxon>Pentapetalae</taxon>
        <taxon>rosids</taxon>
        <taxon>malvids</taxon>
        <taxon>Brassicales</taxon>
        <taxon>Brassicaceae</taxon>
        <taxon>Brassiceae</taxon>
        <taxon>Brassica</taxon>
    </lineage>
</organism>